<feature type="region of interest" description="Disordered" evidence="1">
    <location>
        <begin position="48"/>
        <end position="74"/>
    </location>
</feature>
<protein>
    <submittedName>
        <fullName evidence="2">Uncharacterized protein</fullName>
    </submittedName>
</protein>
<dbReference type="AlphaFoldDB" id="A0A5N6EBZ2"/>
<proteinExistence type="predicted"/>
<evidence type="ECO:0000256" key="1">
    <source>
        <dbReference type="SAM" id="MobiDB-lite"/>
    </source>
</evidence>
<feature type="compositionally biased region" description="Basic and acidic residues" evidence="1">
    <location>
        <begin position="52"/>
        <end position="62"/>
    </location>
</feature>
<gene>
    <name evidence="2" type="ORF">BDV33DRAFT_196212</name>
</gene>
<accession>A0A5N6EBZ2</accession>
<reference evidence="2 3" key="1">
    <citation type="submission" date="2019-04" db="EMBL/GenBank/DDBJ databases">
        <title>Fungal friends and foes A comparative genomics study of 23 Aspergillus species from section Flavi.</title>
        <authorList>
            <consortium name="DOE Joint Genome Institute"/>
            <person name="Kjaerbolling I."/>
            <person name="Vesth T.C."/>
            <person name="Frisvad J.C."/>
            <person name="Nybo J.L."/>
            <person name="Theobald S."/>
            <person name="Kildgaard S."/>
            <person name="Petersen T.I."/>
            <person name="Kuo A."/>
            <person name="Sato A."/>
            <person name="Lyhne E.K."/>
            <person name="Kogle M.E."/>
            <person name="Wiebenga A."/>
            <person name="Kun R.S."/>
            <person name="Lubbers R.J."/>
            <person name="Makela M.R."/>
            <person name="Barry K."/>
            <person name="Chovatia M."/>
            <person name="Clum A."/>
            <person name="Daum C."/>
            <person name="Haridas S."/>
            <person name="He G."/>
            <person name="LaButti K."/>
            <person name="Lipzen A."/>
            <person name="Mondo S."/>
            <person name="Pangilinan J."/>
            <person name="Riley R."/>
            <person name="Salamov A."/>
            <person name="Simmons B.A."/>
            <person name="Magnuson J.K."/>
            <person name="Henrissat B."/>
            <person name="Mortensen U.H."/>
            <person name="Larsen T.O."/>
            <person name="De vries R.P."/>
            <person name="Grigoriev I.V."/>
            <person name="Machida M."/>
            <person name="Baker S.E."/>
            <person name="Andersen M.R."/>
        </authorList>
    </citation>
    <scope>NUCLEOTIDE SEQUENCE [LARGE SCALE GENOMIC DNA]</scope>
    <source>
        <strain evidence="2 3">CBS 126849</strain>
    </source>
</reference>
<evidence type="ECO:0000313" key="2">
    <source>
        <dbReference type="EMBL" id="KAB8214323.1"/>
    </source>
</evidence>
<organism evidence="2 3">
    <name type="scientific">Aspergillus novoparasiticus</name>
    <dbReference type="NCBI Taxonomy" id="986946"/>
    <lineage>
        <taxon>Eukaryota</taxon>
        <taxon>Fungi</taxon>
        <taxon>Dikarya</taxon>
        <taxon>Ascomycota</taxon>
        <taxon>Pezizomycotina</taxon>
        <taxon>Eurotiomycetes</taxon>
        <taxon>Eurotiomycetidae</taxon>
        <taxon>Eurotiales</taxon>
        <taxon>Aspergillaceae</taxon>
        <taxon>Aspergillus</taxon>
        <taxon>Aspergillus subgen. Circumdati</taxon>
    </lineage>
</organism>
<keyword evidence="3" id="KW-1185">Reference proteome</keyword>
<name>A0A5N6EBZ2_9EURO</name>
<evidence type="ECO:0000313" key="3">
    <source>
        <dbReference type="Proteomes" id="UP000326799"/>
    </source>
</evidence>
<sequence>MASSPDVIGPRPSCVMQYESRDDAFGVFGRTKQIGGVLQHHWVSAPSRIHRKSDSRTARETGKATLWSRKRAEA</sequence>
<dbReference type="Proteomes" id="UP000326799">
    <property type="component" value="Unassembled WGS sequence"/>
</dbReference>
<dbReference type="EMBL" id="ML733542">
    <property type="protein sequence ID" value="KAB8214323.1"/>
    <property type="molecule type" value="Genomic_DNA"/>
</dbReference>